<keyword evidence="2" id="KW-0833">Ubl conjugation pathway</keyword>
<evidence type="ECO:0000256" key="1">
    <source>
        <dbReference type="ARBA" id="ARBA00022679"/>
    </source>
</evidence>
<dbReference type="InterPro" id="IPR023313">
    <property type="entry name" value="UBQ-conjugating_AS"/>
</dbReference>
<name>A0A5E8CL26_9ZZZZ</name>
<organism evidence="4">
    <name type="scientific">seawater metagenome</name>
    <dbReference type="NCBI Taxonomy" id="1561972"/>
    <lineage>
        <taxon>unclassified sequences</taxon>
        <taxon>metagenomes</taxon>
        <taxon>ecological metagenomes</taxon>
    </lineage>
</organism>
<evidence type="ECO:0000313" key="4">
    <source>
        <dbReference type="EMBL" id="VVU95499.1"/>
    </source>
</evidence>
<dbReference type="InterPro" id="IPR050113">
    <property type="entry name" value="Ub_conjugating_enzyme"/>
</dbReference>
<feature type="domain" description="UBC core" evidence="3">
    <location>
        <begin position="2"/>
        <end position="160"/>
    </location>
</feature>
<dbReference type="GO" id="GO:0016740">
    <property type="term" value="F:transferase activity"/>
    <property type="evidence" value="ECO:0007669"/>
    <property type="project" value="UniProtKB-KW"/>
</dbReference>
<keyword evidence="1" id="KW-0808">Transferase</keyword>
<dbReference type="PANTHER" id="PTHR24067">
    <property type="entry name" value="UBIQUITIN-CONJUGATING ENZYME E2"/>
    <property type="match status" value="1"/>
</dbReference>
<dbReference type="CDD" id="cd23795">
    <property type="entry name" value="UBCc_UBE2G1"/>
    <property type="match status" value="1"/>
</dbReference>
<dbReference type="InterPro" id="IPR000608">
    <property type="entry name" value="UBC"/>
</dbReference>
<evidence type="ECO:0000256" key="2">
    <source>
        <dbReference type="ARBA" id="ARBA00022786"/>
    </source>
</evidence>
<proteinExistence type="predicted"/>
<dbReference type="Gene3D" id="3.10.110.10">
    <property type="entry name" value="Ubiquitin Conjugating Enzyme"/>
    <property type="match status" value="1"/>
</dbReference>
<protein>
    <submittedName>
        <fullName evidence="4">Ubiquitin-conjugating enzyme</fullName>
    </submittedName>
</protein>
<dbReference type="SMART" id="SM00212">
    <property type="entry name" value="UBCc"/>
    <property type="match status" value="1"/>
</dbReference>
<dbReference type="Pfam" id="PF00179">
    <property type="entry name" value="UQ_con"/>
    <property type="match status" value="1"/>
</dbReference>
<accession>A0A5E8CL26</accession>
<dbReference type="PROSITE" id="PS00183">
    <property type="entry name" value="UBC_1"/>
    <property type="match status" value="1"/>
</dbReference>
<dbReference type="SUPFAM" id="SSF54495">
    <property type="entry name" value="UBC-like"/>
    <property type="match status" value="1"/>
</dbReference>
<dbReference type="AlphaFoldDB" id="A0A5E8CL26"/>
<evidence type="ECO:0000259" key="3">
    <source>
        <dbReference type="PROSITE" id="PS50127"/>
    </source>
</evidence>
<dbReference type="InterPro" id="IPR016135">
    <property type="entry name" value="UBQ-conjugating_enzyme/RWD"/>
</dbReference>
<reference evidence="4" key="1">
    <citation type="submission" date="2019-09" db="EMBL/GenBank/DDBJ databases">
        <authorList>
            <person name="Needham M D."/>
        </authorList>
    </citation>
    <scope>NUCLEOTIDE SEQUENCE</scope>
</reference>
<sequence>MASLKRLQKEYQELLRKPYNEFSFSLKDDNLYLWELVIFGPQDTPYEGGIFKAIMTFPKEYPNKPPELKFESNVWHPNVYPDGRVCISILHQGQDQFGYEDTSERWKPVHGVASVIMSIISMLSDPNDESPANVEAAIMWRKNYADFKKRVYKCVELSYE</sequence>
<gene>
    <name evidence="4" type="ORF">CPAV1605_1250</name>
</gene>
<dbReference type="PROSITE" id="PS50127">
    <property type="entry name" value="UBC_2"/>
    <property type="match status" value="1"/>
</dbReference>
<dbReference type="FunFam" id="3.10.110.10:FF:000051">
    <property type="entry name" value="ubiquitin-conjugating enzyme E2 R2-like"/>
    <property type="match status" value="1"/>
</dbReference>
<dbReference type="EMBL" id="CABVLZ010000004">
    <property type="protein sequence ID" value="VVU95499.1"/>
    <property type="molecule type" value="Genomic_DNA"/>
</dbReference>